<dbReference type="Pfam" id="PF13111">
    <property type="entry name" value="pPIWI_RE_X"/>
    <property type="match status" value="1"/>
</dbReference>
<evidence type="ECO:0008006" key="6">
    <source>
        <dbReference type="Google" id="ProtNLM"/>
    </source>
</evidence>
<evidence type="ECO:0000259" key="1">
    <source>
        <dbReference type="Pfam" id="PF13032"/>
    </source>
</evidence>
<dbReference type="EMBL" id="JACHJP010000001">
    <property type="protein sequence ID" value="MBB4913082.1"/>
    <property type="molecule type" value="Genomic_DNA"/>
</dbReference>
<feature type="domain" description="pPIWI-RE module N-terminal" evidence="2">
    <location>
        <begin position="3"/>
        <end position="311"/>
    </location>
</feature>
<keyword evidence="5" id="KW-1185">Reference proteome</keyword>
<reference evidence="4 5" key="1">
    <citation type="submission" date="2020-08" db="EMBL/GenBank/DDBJ databases">
        <title>Genomic Encyclopedia of Type Strains, Phase III (KMG-III): the genomes of soil and plant-associated and newly described type strains.</title>
        <authorList>
            <person name="Whitman W."/>
        </authorList>
    </citation>
    <scope>NUCLEOTIDE SEQUENCE [LARGE SCALE GENOMIC DNA]</scope>
    <source>
        <strain evidence="4 5">CECT 8840</strain>
    </source>
</reference>
<protein>
    <recommendedName>
        <fullName evidence="6">DUF3893 domain-containing protein</fullName>
    </recommendedName>
</protein>
<proteinExistence type="predicted"/>
<dbReference type="InterPro" id="IPR024996">
    <property type="entry name" value="RNaseH_pPIWI_RE"/>
</dbReference>
<evidence type="ECO:0000313" key="5">
    <source>
        <dbReference type="Proteomes" id="UP000552644"/>
    </source>
</evidence>
<dbReference type="Pfam" id="PF18157">
    <property type="entry name" value="MID_pPIWI_RE"/>
    <property type="match status" value="1"/>
</dbReference>
<dbReference type="AlphaFoldDB" id="A0A7W7QGA4"/>
<sequence length="765" mass="85724">MALINAWAWSLAPAQEADQLVDQTFQRLEEAPPHWEVATMNLLEQRTTSGGTAEPARELYTLLPERLAARLADRAFRTAGGELRFRVVSGEAGAEMVSWPPLFHVKEKRRWYYSLVITITVQTVPFADSFRVHTSTHLRRWATSSGTRPRRGQGAKVLFDVPIPWADLASERRRLIPNTMRYSHETGKLGWGQRGPVELLGGLDIMRDYPSPADLLAAPEIRVLGVEGIASGIVFSTGMGHHAVGTGLMPGERAEIDAWIEEGLAPVLRRVSDLRRAFSPSRPALLPEAHPGELAKDPESYQRKVETRRAARRAALSAALREPPRVEILWKHETTRDSLINEMSDLLGTGLQIHCEPVDRLVRPLELIGNGVEAWQEAVRARGEEVRERFGSDGVSRRVALTFVEIDKKDLYPSKEVDPKYALRLGFARAHRLTQFIQDAEQTDVGIGLRSRSACLDGLRQLGADILAPHRCGAGVAADLQYAGLWMIRQNSRRKGQYGARRLIAVRIRPDAHEHPVRGWDQGLGEWIPYSDLLANLGASTEPYRPDADEDESSSEKLARTVQQQIRVLLYRLRDRPTLLMVNSPNIRQLWPFLRNSRLVCDQLQFGGDPFQPVALYGPDLRVVLVRDRNGREETAQWHATGGGEPGFASGLWSAPTEEREERVFLSTTDAPPILRTLPRGLRKLFPGPEWLTAPRKTAWNPQALELTVLGGLTEHGEDSAVLWAALAHQSRFHNDHQPLSLPYALQLARQAEEYVLPMAEYDEG</sequence>
<comment type="caution">
    <text evidence="4">The sequence shown here is derived from an EMBL/GenBank/DDBJ whole genome shotgun (WGS) entry which is preliminary data.</text>
</comment>
<evidence type="ECO:0000259" key="3">
    <source>
        <dbReference type="Pfam" id="PF18157"/>
    </source>
</evidence>
<dbReference type="Proteomes" id="UP000552644">
    <property type="component" value="Unassembled WGS sequence"/>
</dbReference>
<dbReference type="Pfam" id="PF13032">
    <property type="entry name" value="RNaseH_pPIWI_RE"/>
    <property type="match status" value="1"/>
</dbReference>
<feature type="domain" description="Prokaryotic pPIWI-RE MID" evidence="3">
    <location>
        <begin position="379"/>
        <end position="464"/>
    </location>
</feature>
<evidence type="ECO:0000313" key="4">
    <source>
        <dbReference type="EMBL" id="MBB4913082.1"/>
    </source>
</evidence>
<accession>A0A7W7QGA4</accession>
<organism evidence="4 5">
    <name type="scientific">Streptosporangium saharense</name>
    <dbReference type="NCBI Taxonomy" id="1706840"/>
    <lineage>
        <taxon>Bacteria</taxon>
        <taxon>Bacillati</taxon>
        <taxon>Actinomycetota</taxon>
        <taxon>Actinomycetes</taxon>
        <taxon>Streptosporangiales</taxon>
        <taxon>Streptosporangiaceae</taxon>
        <taxon>Streptosporangium</taxon>
    </lineage>
</organism>
<evidence type="ECO:0000259" key="2">
    <source>
        <dbReference type="Pfam" id="PF13111"/>
    </source>
</evidence>
<dbReference type="InterPro" id="IPR040496">
    <property type="entry name" value="MID_pPIWI_RE"/>
</dbReference>
<dbReference type="InterPro" id="IPR025085">
    <property type="entry name" value="pPIWI_RE_X"/>
</dbReference>
<feature type="domain" description="pPIWI-RE RNaseH" evidence="1">
    <location>
        <begin position="482"/>
        <end position="758"/>
    </location>
</feature>
<gene>
    <name evidence="4" type="ORF">FHS44_000154</name>
</gene>
<name>A0A7W7QGA4_9ACTN</name>